<feature type="non-terminal residue" evidence="2">
    <location>
        <position position="1"/>
    </location>
</feature>
<dbReference type="Proteomes" id="UP000823775">
    <property type="component" value="Unassembled WGS sequence"/>
</dbReference>
<feature type="compositionally biased region" description="Basic and acidic residues" evidence="1">
    <location>
        <begin position="61"/>
        <end position="71"/>
    </location>
</feature>
<comment type="caution">
    <text evidence="2">The sequence shown here is derived from an EMBL/GenBank/DDBJ whole genome shotgun (WGS) entry which is preliminary data.</text>
</comment>
<keyword evidence="3" id="KW-1185">Reference proteome</keyword>
<evidence type="ECO:0000313" key="3">
    <source>
        <dbReference type="Proteomes" id="UP000823775"/>
    </source>
</evidence>
<name>A0ABS8TNP6_DATST</name>
<feature type="region of interest" description="Disordered" evidence="1">
    <location>
        <begin position="1"/>
        <end position="71"/>
    </location>
</feature>
<accession>A0ABS8TNP6</accession>
<feature type="compositionally biased region" description="Basic and acidic residues" evidence="1">
    <location>
        <begin position="26"/>
        <end position="36"/>
    </location>
</feature>
<dbReference type="EMBL" id="JACEIK010001839">
    <property type="protein sequence ID" value="MCD7472546.1"/>
    <property type="molecule type" value="Genomic_DNA"/>
</dbReference>
<feature type="compositionally biased region" description="Basic and acidic residues" evidence="1">
    <location>
        <begin position="1"/>
        <end position="16"/>
    </location>
</feature>
<evidence type="ECO:0000313" key="2">
    <source>
        <dbReference type="EMBL" id="MCD7472546.1"/>
    </source>
</evidence>
<organism evidence="2 3">
    <name type="scientific">Datura stramonium</name>
    <name type="common">Jimsonweed</name>
    <name type="synonym">Common thornapple</name>
    <dbReference type="NCBI Taxonomy" id="4076"/>
    <lineage>
        <taxon>Eukaryota</taxon>
        <taxon>Viridiplantae</taxon>
        <taxon>Streptophyta</taxon>
        <taxon>Embryophyta</taxon>
        <taxon>Tracheophyta</taxon>
        <taxon>Spermatophyta</taxon>
        <taxon>Magnoliopsida</taxon>
        <taxon>eudicotyledons</taxon>
        <taxon>Gunneridae</taxon>
        <taxon>Pentapetalae</taxon>
        <taxon>asterids</taxon>
        <taxon>lamiids</taxon>
        <taxon>Solanales</taxon>
        <taxon>Solanaceae</taxon>
        <taxon>Solanoideae</taxon>
        <taxon>Datureae</taxon>
        <taxon>Datura</taxon>
    </lineage>
</organism>
<evidence type="ECO:0000256" key="1">
    <source>
        <dbReference type="SAM" id="MobiDB-lite"/>
    </source>
</evidence>
<gene>
    <name evidence="2" type="ORF">HAX54_013804</name>
</gene>
<sequence>DTVNQNEDHKEMHQEAESSNTGSTNKKKDEAVKGESKAIIVWNPDLKRATEVRDQIPTQHMDQRIESPEEQ</sequence>
<feature type="compositionally biased region" description="Basic and acidic residues" evidence="1">
    <location>
        <begin position="45"/>
        <end position="54"/>
    </location>
</feature>
<proteinExistence type="predicted"/>
<reference evidence="2 3" key="1">
    <citation type="journal article" date="2021" name="BMC Genomics">
        <title>Datura genome reveals duplications of psychoactive alkaloid biosynthetic genes and high mutation rate following tissue culture.</title>
        <authorList>
            <person name="Rajewski A."/>
            <person name="Carter-House D."/>
            <person name="Stajich J."/>
            <person name="Litt A."/>
        </authorList>
    </citation>
    <scope>NUCLEOTIDE SEQUENCE [LARGE SCALE GENOMIC DNA]</scope>
    <source>
        <strain evidence="2">AR-01</strain>
    </source>
</reference>
<protein>
    <submittedName>
        <fullName evidence="2">Uncharacterized protein</fullName>
    </submittedName>
</protein>